<dbReference type="HOGENOM" id="CLU_2917234_0_0_6"/>
<accession>N6X702</accession>
<dbReference type="Proteomes" id="UP000013165">
    <property type="component" value="Unassembled WGS sequence"/>
</dbReference>
<proteinExistence type="predicted"/>
<sequence length="61" mass="6768">MPLALKTQEQDVRQILCDVEAILHHIAESKILEAENSEVLVTALTKSARQLVQDSIEIIDG</sequence>
<gene>
    <name evidence="1" type="ORF">J057_01875</name>
</gene>
<name>N6X702_9GAMM</name>
<evidence type="ECO:0000313" key="2">
    <source>
        <dbReference type="Proteomes" id="UP000013165"/>
    </source>
</evidence>
<organism evidence="1 2">
    <name type="scientific">Marinobacter nanhaiticus D15-8W</name>
    <dbReference type="NCBI Taxonomy" id="626887"/>
    <lineage>
        <taxon>Bacteria</taxon>
        <taxon>Pseudomonadati</taxon>
        <taxon>Pseudomonadota</taxon>
        <taxon>Gammaproteobacteria</taxon>
        <taxon>Pseudomonadales</taxon>
        <taxon>Marinobacteraceae</taxon>
        <taxon>Marinobacter</taxon>
    </lineage>
</organism>
<dbReference type="EMBL" id="APLQ01000009">
    <property type="protein sequence ID" value="ENO16913.1"/>
    <property type="molecule type" value="Genomic_DNA"/>
</dbReference>
<dbReference type="STRING" id="626887.J057_01875"/>
<dbReference type="RefSeq" id="WP_004582920.1">
    <property type="nucleotide sequence ID" value="NZ_AP028878.1"/>
</dbReference>
<dbReference type="AlphaFoldDB" id="N6X702"/>
<protein>
    <submittedName>
        <fullName evidence="1">Uncharacterized protein</fullName>
    </submittedName>
</protein>
<evidence type="ECO:0000313" key="1">
    <source>
        <dbReference type="EMBL" id="ENO16913.1"/>
    </source>
</evidence>
<keyword evidence="2" id="KW-1185">Reference proteome</keyword>
<comment type="caution">
    <text evidence="1">The sequence shown here is derived from an EMBL/GenBank/DDBJ whole genome shotgun (WGS) entry which is preliminary data.</text>
</comment>
<reference evidence="1 2" key="1">
    <citation type="journal article" date="2013" name="Genome Announc.">
        <title>Genome Sequence of the Polycyclic Aromatic Hydrocarbon-Degrading Bacterium Strain Marinobacter nanhaiticus D15-8WT.</title>
        <authorList>
            <person name="Cui Z."/>
            <person name="Gao W."/>
            <person name="Li Q."/>
            <person name="Xu G."/>
            <person name="Zheng L."/>
        </authorList>
    </citation>
    <scope>NUCLEOTIDE SEQUENCE [LARGE SCALE GENOMIC DNA]</scope>
    <source>
        <strain evidence="1 2">D15-8W</strain>
    </source>
</reference>